<evidence type="ECO:0000256" key="3">
    <source>
        <dbReference type="ARBA" id="ARBA00022692"/>
    </source>
</evidence>
<evidence type="ECO:0000256" key="1">
    <source>
        <dbReference type="ARBA" id="ARBA00004127"/>
    </source>
</evidence>
<dbReference type="SUPFAM" id="SSF103473">
    <property type="entry name" value="MFS general substrate transporter"/>
    <property type="match status" value="1"/>
</dbReference>
<sequence length="527" mass="56663">MSESNNTTIADEFGLPPNENEKPKKAAFKGTGHQILVTLGLIFGIFIGGLSETAVSTLTEVIGQDFKSFGSLTWIAGAYLLTTVAFTPLFGKISDIFGRKPIELLSITLFAIGSLGCALSTSMTMLIIFRAIAGIGGGGLLSLSFIMVSDVIPIENRSTYLGIISTTFAISQIVGPIIGGALAEVNWRIIFYIQLPFCGVLALLVIFVLDLPKSQGNIIQKAKRVDFLGSITLILTIVALILATNWGGKDYAWSSAPIIVLLVLMVLFFIAFVCIQWKVAPEPVLPSRVFVRNVICSNIGLFMGGAVNMVIIFYLPIYFQTVHDLSPGDSGYRLAPFLGILSVVCLISGYLAQIFKTIRGIMFVGSVINLVGVCLVTFIRQNSTLAEQFILVMISGIGLGCNFQLGIFMSSLSVAPEDVAIVTGFTTFSLNIGGVIALAIVGSVYNTTLLQRIQENLPEVNAADILQNGGANLLTSAQQEVLKYCYHQAFRYGMICIIPFAILMVIALLGLTKQELPKKSDMPAVGH</sequence>
<dbReference type="PANTHER" id="PTHR23501">
    <property type="entry name" value="MAJOR FACILITATOR SUPERFAMILY"/>
    <property type="match status" value="1"/>
</dbReference>
<dbReference type="InterPro" id="IPR020846">
    <property type="entry name" value="MFS_dom"/>
</dbReference>
<feature type="transmembrane region" description="Helical" evidence="7">
    <location>
        <begin position="189"/>
        <end position="209"/>
    </location>
</feature>
<dbReference type="GO" id="GO:0005886">
    <property type="term" value="C:plasma membrane"/>
    <property type="evidence" value="ECO:0007669"/>
    <property type="project" value="TreeGrafter"/>
</dbReference>
<feature type="region of interest" description="Disordered" evidence="6">
    <location>
        <begin position="1"/>
        <end position="24"/>
    </location>
</feature>
<dbReference type="PRINTS" id="PR01036">
    <property type="entry name" value="TCRTETB"/>
</dbReference>
<dbReference type="Gene3D" id="1.20.1720.10">
    <property type="entry name" value="Multidrug resistance protein D"/>
    <property type="match status" value="1"/>
</dbReference>
<keyword evidence="5 7" id="KW-0472">Membrane</keyword>
<dbReference type="InterPro" id="IPR036259">
    <property type="entry name" value="MFS_trans_sf"/>
</dbReference>
<evidence type="ECO:0000313" key="9">
    <source>
        <dbReference type="EMBL" id="KXN68080.1"/>
    </source>
</evidence>
<feature type="transmembrane region" description="Helical" evidence="7">
    <location>
        <begin position="492"/>
        <end position="512"/>
    </location>
</feature>
<keyword evidence="10" id="KW-1185">Reference proteome</keyword>
<keyword evidence="2" id="KW-0813">Transport</keyword>
<dbReference type="PROSITE" id="PS50850">
    <property type="entry name" value="MFS"/>
    <property type="match status" value="1"/>
</dbReference>
<evidence type="ECO:0000256" key="6">
    <source>
        <dbReference type="SAM" id="MobiDB-lite"/>
    </source>
</evidence>
<protein>
    <submittedName>
        <fullName evidence="9">MFS general substrate transporter</fullName>
    </submittedName>
</protein>
<feature type="transmembrane region" description="Helical" evidence="7">
    <location>
        <begin position="71"/>
        <end position="90"/>
    </location>
</feature>
<keyword evidence="4 7" id="KW-1133">Transmembrane helix</keyword>
<evidence type="ECO:0000259" key="8">
    <source>
        <dbReference type="PROSITE" id="PS50850"/>
    </source>
</evidence>
<dbReference type="AlphaFoldDB" id="A0A137NZ07"/>
<feature type="transmembrane region" description="Helical" evidence="7">
    <location>
        <begin position="102"/>
        <end position="121"/>
    </location>
</feature>
<feature type="transmembrane region" description="Helical" evidence="7">
    <location>
        <begin position="258"/>
        <end position="277"/>
    </location>
</feature>
<dbReference type="PANTHER" id="PTHR23501:SF191">
    <property type="entry name" value="VACUOLAR BASIC AMINO ACID TRANSPORTER 4"/>
    <property type="match status" value="1"/>
</dbReference>
<dbReference type="STRING" id="796925.A0A137NZ07"/>
<feature type="transmembrane region" description="Helical" evidence="7">
    <location>
        <begin position="160"/>
        <end position="183"/>
    </location>
</feature>
<evidence type="ECO:0000256" key="4">
    <source>
        <dbReference type="ARBA" id="ARBA00022989"/>
    </source>
</evidence>
<evidence type="ECO:0000313" key="10">
    <source>
        <dbReference type="Proteomes" id="UP000070444"/>
    </source>
</evidence>
<dbReference type="InterPro" id="IPR011701">
    <property type="entry name" value="MFS"/>
</dbReference>
<feature type="transmembrane region" description="Helical" evidence="7">
    <location>
        <begin position="385"/>
        <end position="407"/>
    </location>
</feature>
<feature type="domain" description="Major facilitator superfamily (MFS) profile" evidence="8">
    <location>
        <begin position="37"/>
        <end position="519"/>
    </location>
</feature>
<dbReference type="Proteomes" id="UP000070444">
    <property type="component" value="Unassembled WGS sequence"/>
</dbReference>
<reference evidence="9 10" key="1">
    <citation type="journal article" date="2015" name="Genome Biol. Evol.">
        <title>Phylogenomic analyses indicate that early fungi evolved digesting cell walls of algal ancestors of land plants.</title>
        <authorList>
            <person name="Chang Y."/>
            <person name="Wang S."/>
            <person name="Sekimoto S."/>
            <person name="Aerts A.L."/>
            <person name="Choi C."/>
            <person name="Clum A."/>
            <person name="LaButti K.M."/>
            <person name="Lindquist E.A."/>
            <person name="Yee Ngan C."/>
            <person name="Ohm R.A."/>
            <person name="Salamov A.A."/>
            <person name="Grigoriev I.V."/>
            <person name="Spatafora J.W."/>
            <person name="Berbee M.L."/>
        </authorList>
    </citation>
    <scope>NUCLEOTIDE SEQUENCE [LARGE SCALE GENOMIC DNA]</scope>
    <source>
        <strain evidence="9 10">NRRL 28638</strain>
    </source>
</reference>
<accession>A0A137NZ07</accession>
<evidence type="ECO:0000256" key="2">
    <source>
        <dbReference type="ARBA" id="ARBA00022448"/>
    </source>
</evidence>
<feature type="transmembrane region" description="Helical" evidence="7">
    <location>
        <begin position="32"/>
        <end position="51"/>
    </location>
</feature>
<proteinExistence type="predicted"/>
<feature type="transmembrane region" description="Helical" evidence="7">
    <location>
        <begin position="289"/>
        <end position="314"/>
    </location>
</feature>
<feature type="transmembrane region" description="Helical" evidence="7">
    <location>
        <begin position="127"/>
        <end position="148"/>
    </location>
</feature>
<dbReference type="GO" id="GO:0022857">
    <property type="term" value="F:transmembrane transporter activity"/>
    <property type="evidence" value="ECO:0007669"/>
    <property type="project" value="InterPro"/>
</dbReference>
<dbReference type="GO" id="GO:0012505">
    <property type="term" value="C:endomembrane system"/>
    <property type="evidence" value="ECO:0007669"/>
    <property type="project" value="UniProtKB-SubCell"/>
</dbReference>
<gene>
    <name evidence="9" type="ORF">CONCODRAFT_79924</name>
</gene>
<evidence type="ECO:0000256" key="7">
    <source>
        <dbReference type="SAM" id="Phobius"/>
    </source>
</evidence>
<keyword evidence="3 7" id="KW-0812">Transmembrane</keyword>
<feature type="transmembrane region" description="Helical" evidence="7">
    <location>
        <begin position="334"/>
        <end position="353"/>
    </location>
</feature>
<feature type="transmembrane region" description="Helical" evidence="7">
    <location>
        <begin position="419"/>
        <end position="445"/>
    </location>
</feature>
<name>A0A137NZ07_CONC2</name>
<evidence type="ECO:0000256" key="5">
    <source>
        <dbReference type="ARBA" id="ARBA00023136"/>
    </source>
</evidence>
<feature type="transmembrane region" description="Helical" evidence="7">
    <location>
        <begin position="360"/>
        <end position="379"/>
    </location>
</feature>
<dbReference type="OrthoDB" id="3437016at2759"/>
<dbReference type="Pfam" id="PF07690">
    <property type="entry name" value="MFS_1"/>
    <property type="match status" value="1"/>
</dbReference>
<organism evidence="9 10">
    <name type="scientific">Conidiobolus coronatus (strain ATCC 28846 / CBS 209.66 / NRRL 28638)</name>
    <name type="common">Delacroixia coronata</name>
    <dbReference type="NCBI Taxonomy" id="796925"/>
    <lineage>
        <taxon>Eukaryota</taxon>
        <taxon>Fungi</taxon>
        <taxon>Fungi incertae sedis</taxon>
        <taxon>Zoopagomycota</taxon>
        <taxon>Entomophthoromycotina</taxon>
        <taxon>Entomophthoromycetes</taxon>
        <taxon>Entomophthorales</taxon>
        <taxon>Ancylistaceae</taxon>
        <taxon>Conidiobolus</taxon>
    </lineage>
</organism>
<dbReference type="EMBL" id="KQ964597">
    <property type="protein sequence ID" value="KXN68080.1"/>
    <property type="molecule type" value="Genomic_DNA"/>
</dbReference>
<dbReference type="Gene3D" id="1.20.1250.20">
    <property type="entry name" value="MFS general substrate transporter like domains"/>
    <property type="match status" value="1"/>
</dbReference>
<comment type="subcellular location">
    <subcellularLocation>
        <location evidence="1">Endomembrane system</location>
        <topology evidence="1">Multi-pass membrane protein</topology>
    </subcellularLocation>
</comment>
<feature type="transmembrane region" description="Helical" evidence="7">
    <location>
        <begin position="225"/>
        <end position="246"/>
    </location>
</feature>